<keyword evidence="2" id="KW-0479">Metal-binding</keyword>
<evidence type="ECO:0000256" key="4">
    <source>
        <dbReference type="ARBA" id="ARBA00022842"/>
    </source>
</evidence>
<dbReference type="AlphaFoldDB" id="A0A1G9WID3"/>
<evidence type="ECO:0000256" key="2">
    <source>
        <dbReference type="ARBA" id="ARBA00022723"/>
    </source>
</evidence>
<dbReference type="PANTHER" id="PTHR31212">
    <property type="entry name" value="ALPHA-KETOGLUTARATE-DEPENDENT DIOXYGENASE ALKB HOMOLOG 3"/>
    <property type="match status" value="1"/>
</dbReference>
<proteinExistence type="predicted"/>
<dbReference type="GO" id="GO:0032451">
    <property type="term" value="F:demethylase activity"/>
    <property type="evidence" value="ECO:0007669"/>
    <property type="project" value="UniProtKB-ARBA"/>
</dbReference>
<keyword evidence="11" id="KW-1185">Reference proteome</keyword>
<evidence type="ECO:0000256" key="6">
    <source>
        <dbReference type="ARBA" id="ARBA00023002"/>
    </source>
</evidence>
<protein>
    <submittedName>
        <fullName evidence="10">Alkylated DNA repair dioxygenase AlkB</fullName>
    </submittedName>
</protein>
<dbReference type="PANTHER" id="PTHR31212:SF4">
    <property type="entry name" value="ALPHA-KETOGLUTARATE-DEPENDENT DIOXYGENASE ALKB HOMOLOG 3"/>
    <property type="match status" value="1"/>
</dbReference>
<evidence type="ECO:0000256" key="5">
    <source>
        <dbReference type="ARBA" id="ARBA00022964"/>
    </source>
</evidence>
<keyword evidence="6" id="KW-0560">Oxidoreductase</keyword>
<dbReference type="Gene3D" id="2.60.120.590">
    <property type="entry name" value="Alpha-ketoglutarate-dependent dioxygenase AlkB-like"/>
    <property type="match status" value="1"/>
</dbReference>
<dbReference type="Proteomes" id="UP000199440">
    <property type="component" value="Unassembled WGS sequence"/>
</dbReference>
<reference evidence="10 11" key="1">
    <citation type="submission" date="2016-10" db="EMBL/GenBank/DDBJ databases">
        <authorList>
            <person name="de Groot N.N."/>
        </authorList>
    </citation>
    <scope>NUCLEOTIDE SEQUENCE [LARGE SCALE GENOMIC DNA]</scope>
    <source>
        <strain evidence="10 11">DSM 19886</strain>
    </source>
</reference>
<gene>
    <name evidence="10" type="ORF">SAMN04488514_115116</name>
</gene>
<dbReference type="InterPro" id="IPR037151">
    <property type="entry name" value="AlkB-like_sf"/>
</dbReference>
<dbReference type="GO" id="GO:0016705">
    <property type="term" value="F:oxidoreductase activity, acting on paired donors, with incorporation or reduction of molecular oxygen"/>
    <property type="evidence" value="ECO:0007669"/>
    <property type="project" value="UniProtKB-ARBA"/>
</dbReference>
<evidence type="ECO:0000256" key="7">
    <source>
        <dbReference type="ARBA" id="ARBA00023004"/>
    </source>
</evidence>
<dbReference type="SUPFAM" id="SSF51197">
    <property type="entry name" value="Clavaminate synthase-like"/>
    <property type="match status" value="1"/>
</dbReference>
<keyword evidence="8" id="KW-0234">DNA repair</keyword>
<dbReference type="STRING" id="192904.SAMN04488514_115116"/>
<dbReference type="GO" id="GO:0140097">
    <property type="term" value="F:catalytic activity, acting on DNA"/>
    <property type="evidence" value="ECO:0007669"/>
    <property type="project" value="UniProtKB-ARBA"/>
</dbReference>
<evidence type="ECO:0000313" key="10">
    <source>
        <dbReference type="EMBL" id="SDM84117.1"/>
    </source>
</evidence>
<keyword evidence="7" id="KW-0408">Iron</keyword>
<dbReference type="RefSeq" id="WP_089894599.1">
    <property type="nucleotide sequence ID" value="NZ_FNGV01000015.1"/>
</dbReference>
<dbReference type="GO" id="GO:0016787">
    <property type="term" value="F:hydrolase activity"/>
    <property type="evidence" value="ECO:0007669"/>
    <property type="project" value="UniProtKB-ARBA"/>
</dbReference>
<evidence type="ECO:0000313" key="11">
    <source>
        <dbReference type="Proteomes" id="UP000199440"/>
    </source>
</evidence>
<evidence type="ECO:0000256" key="3">
    <source>
        <dbReference type="ARBA" id="ARBA00022763"/>
    </source>
</evidence>
<organism evidence="10 11">
    <name type="scientific">Kriegella aquimaris</name>
    <dbReference type="NCBI Taxonomy" id="192904"/>
    <lineage>
        <taxon>Bacteria</taxon>
        <taxon>Pseudomonadati</taxon>
        <taxon>Bacteroidota</taxon>
        <taxon>Flavobacteriia</taxon>
        <taxon>Flavobacteriales</taxon>
        <taxon>Flavobacteriaceae</taxon>
        <taxon>Kriegella</taxon>
    </lineage>
</organism>
<dbReference type="InterPro" id="IPR027450">
    <property type="entry name" value="AlkB-like"/>
</dbReference>
<dbReference type="Pfam" id="PF13532">
    <property type="entry name" value="2OG-FeII_Oxy_2"/>
    <property type="match status" value="1"/>
</dbReference>
<evidence type="ECO:0000256" key="1">
    <source>
        <dbReference type="ARBA" id="ARBA00001954"/>
    </source>
</evidence>
<dbReference type="FunFam" id="2.60.120.590:FF:000004">
    <property type="entry name" value="DNA oxidative demethylase ALKBH2"/>
    <property type="match status" value="1"/>
</dbReference>
<accession>A0A1G9WID3</accession>
<dbReference type="GO" id="GO:0006307">
    <property type="term" value="P:DNA alkylation repair"/>
    <property type="evidence" value="ECO:0007669"/>
    <property type="project" value="InterPro"/>
</dbReference>
<keyword evidence="5 10" id="KW-0223">Dioxygenase</keyword>
<sequence length="199" mass="23210">MGKELLKKIELDLPDSAISYYPFFIYKDEATQYFNRLRKTVPWQQDEIKVFGKVYPQPRLTALYGDSNKPYSYSNIVMQPHEFTPDILKLKQKVETICAVKFTSCLLNLYRNGTDSNGWHADNEKELGINPLIASVTLGQERYFHLKHRNNKNLKHKLLLQHGSLLLMAGPTQDHWLHQVPKTAKPVQERINLTFRVIK</sequence>
<dbReference type="GO" id="GO:0046872">
    <property type="term" value="F:metal ion binding"/>
    <property type="evidence" value="ECO:0007669"/>
    <property type="project" value="UniProtKB-KW"/>
</dbReference>
<comment type="cofactor">
    <cofactor evidence="1">
        <name>Fe(2+)</name>
        <dbReference type="ChEBI" id="CHEBI:29033"/>
    </cofactor>
</comment>
<dbReference type="InterPro" id="IPR032854">
    <property type="entry name" value="ALKBH3"/>
</dbReference>
<feature type="domain" description="Fe2OG dioxygenase" evidence="9">
    <location>
        <begin position="101"/>
        <end position="199"/>
    </location>
</feature>
<dbReference type="InterPro" id="IPR005123">
    <property type="entry name" value="Oxoglu/Fe-dep_dioxygenase_dom"/>
</dbReference>
<keyword evidence="4" id="KW-0460">Magnesium</keyword>
<dbReference type="EMBL" id="FNGV01000015">
    <property type="protein sequence ID" value="SDM84117.1"/>
    <property type="molecule type" value="Genomic_DNA"/>
</dbReference>
<name>A0A1G9WID3_9FLAO</name>
<evidence type="ECO:0000256" key="8">
    <source>
        <dbReference type="ARBA" id="ARBA00023204"/>
    </source>
</evidence>
<dbReference type="OrthoDB" id="190276at2"/>
<dbReference type="GO" id="GO:0051213">
    <property type="term" value="F:dioxygenase activity"/>
    <property type="evidence" value="ECO:0007669"/>
    <property type="project" value="UniProtKB-KW"/>
</dbReference>
<keyword evidence="3" id="KW-0227">DNA damage</keyword>
<evidence type="ECO:0000259" key="9">
    <source>
        <dbReference type="PROSITE" id="PS51471"/>
    </source>
</evidence>
<dbReference type="PROSITE" id="PS51471">
    <property type="entry name" value="FE2OG_OXY"/>
    <property type="match status" value="1"/>
</dbReference>